<sequence>MARALAITFFLVISLASICSALKCYQCSFVESLPASDTNQVNCKDPFNITGIRTIEQNETGVDCQRCTQGKVTRVAGNVTLVIVARDCLTVGENDDGAPTCTSDLCNTGNATDVVAPTGAPNGMPKLVASAGLAVLGALLIFC</sequence>
<name>A0A9X6RNL2_HYPEX</name>
<dbReference type="Proteomes" id="UP000192578">
    <property type="component" value="Unassembled WGS sequence"/>
</dbReference>
<evidence type="ECO:0000313" key="2">
    <source>
        <dbReference type="EMBL" id="OWA54155.1"/>
    </source>
</evidence>
<reference evidence="3" key="1">
    <citation type="submission" date="2017-01" db="EMBL/GenBank/DDBJ databases">
        <title>Comparative genomics of anhydrobiosis in the tardigrade Hypsibius dujardini.</title>
        <authorList>
            <person name="Yoshida Y."/>
            <person name="Koutsovoulos G."/>
            <person name="Laetsch D."/>
            <person name="Stevens L."/>
            <person name="Kumar S."/>
            <person name="Horikawa D."/>
            <person name="Ishino K."/>
            <person name="Komine S."/>
            <person name="Tomita M."/>
            <person name="Blaxter M."/>
            <person name="Arakawa K."/>
        </authorList>
    </citation>
    <scope>NUCLEOTIDE SEQUENCE [LARGE SCALE GENOMIC DNA]</scope>
    <source>
        <strain evidence="3">Z151</strain>
    </source>
</reference>
<dbReference type="EMBL" id="MTYJ01000375">
    <property type="protein sequence ID" value="OWA54155.1"/>
    <property type="molecule type" value="Genomic_DNA"/>
</dbReference>
<comment type="caution">
    <text evidence="2">The sequence shown here is derived from an EMBL/GenBank/DDBJ whole genome shotgun (WGS) entry which is preliminary data.</text>
</comment>
<evidence type="ECO:0008006" key="4">
    <source>
        <dbReference type="Google" id="ProtNLM"/>
    </source>
</evidence>
<feature type="signal peptide" evidence="1">
    <location>
        <begin position="1"/>
        <end position="21"/>
    </location>
</feature>
<keyword evidence="1" id="KW-0732">Signal</keyword>
<proteinExistence type="predicted"/>
<keyword evidence="3" id="KW-1185">Reference proteome</keyword>
<protein>
    <recommendedName>
        <fullName evidence="4">UPAR/Ly6 domain-containing protein</fullName>
    </recommendedName>
</protein>
<gene>
    <name evidence="2" type="ORF">BV898_18571</name>
</gene>
<feature type="chain" id="PRO_5040764528" description="UPAR/Ly6 domain-containing protein" evidence="1">
    <location>
        <begin position="22"/>
        <end position="143"/>
    </location>
</feature>
<organism evidence="2 3">
    <name type="scientific">Hypsibius exemplaris</name>
    <name type="common">Freshwater tardigrade</name>
    <dbReference type="NCBI Taxonomy" id="2072580"/>
    <lineage>
        <taxon>Eukaryota</taxon>
        <taxon>Metazoa</taxon>
        <taxon>Ecdysozoa</taxon>
        <taxon>Tardigrada</taxon>
        <taxon>Eutardigrada</taxon>
        <taxon>Parachela</taxon>
        <taxon>Hypsibioidea</taxon>
        <taxon>Hypsibiidae</taxon>
        <taxon>Hypsibius</taxon>
    </lineage>
</organism>
<dbReference type="AlphaFoldDB" id="A0A9X6RNL2"/>
<evidence type="ECO:0000313" key="3">
    <source>
        <dbReference type="Proteomes" id="UP000192578"/>
    </source>
</evidence>
<accession>A0A9X6RNL2</accession>
<evidence type="ECO:0000256" key="1">
    <source>
        <dbReference type="SAM" id="SignalP"/>
    </source>
</evidence>